<evidence type="ECO:0000256" key="1">
    <source>
        <dbReference type="ARBA" id="ARBA00000085"/>
    </source>
</evidence>
<dbReference type="InterPro" id="IPR004358">
    <property type="entry name" value="Sig_transdc_His_kin-like_C"/>
</dbReference>
<keyword evidence="4" id="KW-0808">Transferase</keyword>
<dbReference type="PROSITE" id="PS50109">
    <property type="entry name" value="HIS_KIN"/>
    <property type="match status" value="1"/>
</dbReference>
<dbReference type="EMBL" id="JARPTC010000003">
    <property type="protein sequence ID" value="MDO7786090.1"/>
    <property type="molecule type" value="Genomic_DNA"/>
</dbReference>
<dbReference type="GO" id="GO:0005524">
    <property type="term" value="F:ATP binding"/>
    <property type="evidence" value="ECO:0007669"/>
    <property type="project" value="UniProtKB-KW"/>
</dbReference>
<dbReference type="EC" id="2.7.13.3" evidence="2"/>
<dbReference type="Pfam" id="PF02518">
    <property type="entry name" value="HATPase_c"/>
    <property type="match status" value="1"/>
</dbReference>
<evidence type="ECO:0000256" key="9">
    <source>
        <dbReference type="SAM" id="Coils"/>
    </source>
</evidence>
<evidence type="ECO:0000259" key="11">
    <source>
        <dbReference type="PROSITE" id="PS50112"/>
    </source>
</evidence>
<feature type="domain" description="PAC" evidence="12">
    <location>
        <begin position="127"/>
        <end position="177"/>
    </location>
</feature>
<dbReference type="Pfam" id="PF00512">
    <property type="entry name" value="HisKA"/>
    <property type="match status" value="1"/>
</dbReference>
<keyword evidence="6" id="KW-0418">Kinase</keyword>
<dbReference type="NCBIfam" id="TIGR00229">
    <property type="entry name" value="sensory_box"/>
    <property type="match status" value="1"/>
</dbReference>
<dbReference type="CDD" id="cd00082">
    <property type="entry name" value="HisKA"/>
    <property type="match status" value="1"/>
</dbReference>
<dbReference type="SUPFAM" id="SSF55785">
    <property type="entry name" value="PYP-like sensor domain (PAS domain)"/>
    <property type="match status" value="1"/>
</dbReference>
<accession>A0AAW7ZBE0</accession>
<dbReference type="Proteomes" id="UP001172911">
    <property type="component" value="Unassembled WGS sequence"/>
</dbReference>
<dbReference type="InterPro" id="IPR036890">
    <property type="entry name" value="HATPase_C_sf"/>
</dbReference>
<feature type="domain" description="PAS" evidence="11">
    <location>
        <begin position="53"/>
        <end position="104"/>
    </location>
</feature>
<evidence type="ECO:0000313" key="14">
    <source>
        <dbReference type="Proteomes" id="UP001172911"/>
    </source>
</evidence>
<evidence type="ECO:0000256" key="7">
    <source>
        <dbReference type="ARBA" id="ARBA00022840"/>
    </source>
</evidence>
<evidence type="ECO:0000259" key="10">
    <source>
        <dbReference type="PROSITE" id="PS50109"/>
    </source>
</evidence>
<dbReference type="SUPFAM" id="SSF47384">
    <property type="entry name" value="Homodimeric domain of signal transducing histidine kinase"/>
    <property type="match status" value="1"/>
</dbReference>
<evidence type="ECO:0000256" key="2">
    <source>
        <dbReference type="ARBA" id="ARBA00012438"/>
    </source>
</evidence>
<evidence type="ECO:0000256" key="6">
    <source>
        <dbReference type="ARBA" id="ARBA00022777"/>
    </source>
</evidence>
<dbReference type="SMART" id="SM00387">
    <property type="entry name" value="HATPase_c"/>
    <property type="match status" value="1"/>
</dbReference>
<reference evidence="13" key="2">
    <citation type="submission" date="2023-03" db="EMBL/GenBank/DDBJ databases">
        <authorList>
            <person name="Zhang Z."/>
        </authorList>
    </citation>
    <scope>NUCLEOTIDE SEQUENCE</scope>
    <source>
        <strain evidence="13">DSA</strain>
    </source>
</reference>
<evidence type="ECO:0000313" key="13">
    <source>
        <dbReference type="EMBL" id="MDO7786090.1"/>
    </source>
</evidence>
<keyword evidence="9" id="KW-0175">Coiled coil</keyword>
<dbReference type="Pfam" id="PF13426">
    <property type="entry name" value="PAS_9"/>
    <property type="match status" value="1"/>
</dbReference>
<dbReference type="InterPro" id="IPR035965">
    <property type="entry name" value="PAS-like_dom_sf"/>
</dbReference>
<dbReference type="InterPro" id="IPR003661">
    <property type="entry name" value="HisK_dim/P_dom"/>
</dbReference>
<dbReference type="InterPro" id="IPR036097">
    <property type="entry name" value="HisK_dim/P_sf"/>
</dbReference>
<dbReference type="GO" id="GO:0000155">
    <property type="term" value="F:phosphorelay sensor kinase activity"/>
    <property type="evidence" value="ECO:0007669"/>
    <property type="project" value="InterPro"/>
</dbReference>
<dbReference type="CDD" id="cd00130">
    <property type="entry name" value="PAS"/>
    <property type="match status" value="1"/>
</dbReference>
<protein>
    <recommendedName>
        <fullName evidence="2">histidine kinase</fullName>
        <ecNumber evidence="2">2.7.13.3</ecNumber>
    </recommendedName>
</protein>
<comment type="caution">
    <text evidence="13">The sequence shown here is derived from an EMBL/GenBank/DDBJ whole genome shotgun (WGS) entry which is preliminary data.</text>
</comment>
<dbReference type="InterPro" id="IPR000014">
    <property type="entry name" value="PAS"/>
</dbReference>
<feature type="coiled-coil region" evidence="9">
    <location>
        <begin position="26"/>
        <end position="53"/>
    </location>
</feature>
<feature type="domain" description="Histidine kinase" evidence="10">
    <location>
        <begin position="190"/>
        <end position="393"/>
    </location>
</feature>
<dbReference type="PRINTS" id="PR00344">
    <property type="entry name" value="BCTRLSENSOR"/>
</dbReference>
<dbReference type="SMART" id="SM00388">
    <property type="entry name" value="HisKA"/>
    <property type="match status" value="1"/>
</dbReference>
<dbReference type="InterPro" id="IPR000700">
    <property type="entry name" value="PAS-assoc_C"/>
</dbReference>
<dbReference type="PANTHER" id="PTHR43065:SF46">
    <property type="entry name" value="C4-DICARBOXYLATE TRANSPORT SENSOR PROTEIN DCTB"/>
    <property type="match status" value="1"/>
</dbReference>
<comment type="catalytic activity">
    <reaction evidence="1">
        <text>ATP + protein L-histidine = ADP + protein N-phospho-L-histidine.</text>
        <dbReference type="EC" id="2.7.13.3"/>
    </reaction>
</comment>
<proteinExistence type="predicted"/>
<dbReference type="SUPFAM" id="SSF55874">
    <property type="entry name" value="ATPase domain of HSP90 chaperone/DNA topoisomerase II/histidine kinase"/>
    <property type="match status" value="1"/>
</dbReference>
<keyword evidence="3" id="KW-0597">Phosphoprotein</keyword>
<dbReference type="Gene3D" id="3.30.565.10">
    <property type="entry name" value="Histidine kinase-like ATPase, C-terminal domain"/>
    <property type="match status" value="1"/>
</dbReference>
<dbReference type="PROSITE" id="PS50112">
    <property type="entry name" value="PAS"/>
    <property type="match status" value="1"/>
</dbReference>
<dbReference type="RefSeq" id="WP_304540915.1">
    <property type="nucleotide sequence ID" value="NZ_JARPTC010000003.1"/>
</dbReference>
<keyword evidence="7 13" id="KW-0067">ATP-binding</keyword>
<keyword evidence="14" id="KW-1185">Reference proteome</keyword>
<dbReference type="PROSITE" id="PS50113">
    <property type="entry name" value="PAC"/>
    <property type="match status" value="1"/>
</dbReference>
<dbReference type="AlphaFoldDB" id="A0AAW7ZBE0"/>
<organism evidence="13 14">
    <name type="scientific">Desulforamulus aquiferis</name>
    <dbReference type="NCBI Taxonomy" id="1397668"/>
    <lineage>
        <taxon>Bacteria</taxon>
        <taxon>Bacillati</taxon>
        <taxon>Bacillota</taxon>
        <taxon>Clostridia</taxon>
        <taxon>Eubacteriales</taxon>
        <taxon>Peptococcaceae</taxon>
        <taxon>Desulforamulus</taxon>
    </lineage>
</organism>
<dbReference type="InterPro" id="IPR003594">
    <property type="entry name" value="HATPase_dom"/>
</dbReference>
<dbReference type="InterPro" id="IPR005467">
    <property type="entry name" value="His_kinase_dom"/>
</dbReference>
<sequence length="393" mass="44661">MDPIAVKLEALIEKVQLLDNKITKHLSNERNNINELKKTNELLKKEIEAFRKSEKNFAKAFNACPNPMSIYSFDSNKFVDINISYLVFSGYTRAEIVGKNIFDLGLFLSAEVPQYIKSTIFDQGKITNMDVVMVSKQGEQRFGLLSAELLTFNDEKCMLTVINDITERKQMETEMSRLDRLNLIGQMAAGIGHEIRNPMTTVRGFLQMLSSKNDYADLKNYFTLMIEELDRANDIITEYLSLAKKCPPDLIKQNLNMIIKAVWPLIESNAREMNMYLSLELGNIDNLLLEDKEIRQLLLNLVRNGLESMGPGGLLTIKTYQEQKDIILMVQDHGTGIPEDILEKLGTPFITNKEQGTGLGLAVCFNIITRHNAKLHVESSPAGTTFYIRFCKE</sequence>
<evidence type="ECO:0000256" key="4">
    <source>
        <dbReference type="ARBA" id="ARBA00022679"/>
    </source>
</evidence>
<reference evidence="13" key="1">
    <citation type="journal article" date="2023" name="J. Hazard. Mater.">
        <title>Anaerobic biodegradation of pyrene and benzo[a]pyrene by a new sulfate-reducing Desulforamulus aquiferis strain DSA.</title>
        <authorList>
            <person name="Zhang Z."/>
            <person name="Sun J."/>
            <person name="Gong X."/>
            <person name="Wang C."/>
            <person name="Wang H."/>
        </authorList>
    </citation>
    <scope>NUCLEOTIDE SEQUENCE</scope>
    <source>
        <strain evidence="13">DSA</strain>
    </source>
</reference>
<evidence type="ECO:0000256" key="8">
    <source>
        <dbReference type="ARBA" id="ARBA00023012"/>
    </source>
</evidence>
<keyword evidence="8" id="KW-0902">Two-component regulatory system</keyword>
<dbReference type="PANTHER" id="PTHR43065">
    <property type="entry name" value="SENSOR HISTIDINE KINASE"/>
    <property type="match status" value="1"/>
</dbReference>
<evidence type="ECO:0000256" key="3">
    <source>
        <dbReference type="ARBA" id="ARBA00022553"/>
    </source>
</evidence>
<evidence type="ECO:0000256" key="5">
    <source>
        <dbReference type="ARBA" id="ARBA00022741"/>
    </source>
</evidence>
<evidence type="ECO:0000259" key="12">
    <source>
        <dbReference type="PROSITE" id="PS50113"/>
    </source>
</evidence>
<dbReference type="Gene3D" id="3.30.450.20">
    <property type="entry name" value="PAS domain"/>
    <property type="match status" value="1"/>
</dbReference>
<name>A0AAW7ZBE0_9FIRM</name>
<dbReference type="Gene3D" id="1.10.287.130">
    <property type="match status" value="1"/>
</dbReference>
<gene>
    <name evidence="13" type="ORF">P6N53_02495</name>
</gene>
<keyword evidence="5" id="KW-0547">Nucleotide-binding</keyword>